<keyword evidence="4" id="KW-1185">Reference proteome</keyword>
<reference evidence="3" key="2">
    <citation type="submission" date="2023-01" db="EMBL/GenBank/DDBJ databases">
        <authorList>
            <person name="Sun Q."/>
            <person name="Evtushenko L."/>
        </authorList>
    </citation>
    <scope>NUCLEOTIDE SEQUENCE</scope>
    <source>
        <strain evidence="3">VKM B-2748</strain>
    </source>
</reference>
<dbReference type="InterPro" id="IPR042099">
    <property type="entry name" value="ANL_N_sf"/>
</dbReference>
<dbReference type="PANTHER" id="PTHR43201">
    <property type="entry name" value="ACYL-COA SYNTHETASE"/>
    <property type="match status" value="1"/>
</dbReference>
<protein>
    <recommendedName>
        <fullName evidence="2">AMP-dependent synthetase/ligase domain-containing protein</fullName>
    </recommendedName>
</protein>
<dbReference type="PANTHER" id="PTHR43201:SF32">
    <property type="entry name" value="2-SUCCINYLBENZOATE--COA LIGASE, CHLOROPLASTIC_PEROXISOMAL"/>
    <property type="match status" value="1"/>
</dbReference>
<sequence length="519" mass="53299">MVARPARNAALTKETRIMRLHAASPDPMPNPVAGIATLDEVLSHNAFRDPDGRALSNATLPFRGTWRETNRAVSALAETFAGWRLGPDAVVGVQLGSGPEAALTCLALWRAGLIAALLPLPWRRREMTAALAAVGAQAVVARTEAAGGRPGESACEAAFELDRLRFVATFGPDAPDGATPLDHLLDSAAPSAGERPDRPDDAADHVAVITFDPAATPIARSHNELVALGLAPLLAGRLGGGDRLLSTLDLAGLPGLATGLAPWLVTRATATFHQPSTLEALIEAARDATHVALPGRIMERLVADGAFEGLSPKAVFAAWRAPEPRLSAPVAVPGTEMVDVIALGEIALVASSRAGPARFAAVPLGPFAPEGLAPLIETRVGPDGRLYARGPVCPANVFASPEGAAVAIDAEGFVETGFVGVADRAAGRVMLGGRRRGALQVGGVSVTQVEAERAFAAAGIDGSVDLQDDPVLGARLRLTLKPGADALSADAAALALEEAGFGPALFPRAVVAEPARRTA</sequence>
<gene>
    <name evidence="3" type="ORF">GCM10008174_24620</name>
</gene>
<evidence type="ECO:0000259" key="2">
    <source>
        <dbReference type="Pfam" id="PF00501"/>
    </source>
</evidence>
<name>A0A9W6JQI4_9HYPH</name>
<evidence type="ECO:0000313" key="4">
    <source>
        <dbReference type="Proteomes" id="UP001143309"/>
    </source>
</evidence>
<proteinExistence type="predicted"/>
<dbReference type="EMBL" id="BSFL01000003">
    <property type="protein sequence ID" value="GLK80721.1"/>
    <property type="molecule type" value="Genomic_DNA"/>
</dbReference>
<accession>A0A9W6JQI4</accession>
<dbReference type="Gene3D" id="3.40.50.12780">
    <property type="entry name" value="N-terminal domain of ligase-like"/>
    <property type="match status" value="1"/>
</dbReference>
<dbReference type="GO" id="GO:0031956">
    <property type="term" value="F:medium-chain fatty acid-CoA ligase activity"/>
    <property type="evidence" value="ECO:0007669"/>
    <property type="project" value="TreeGrafter"/>
</dbReference>
<dbReference type="AlphaFoldDB" id="A0A9W6JQI4"/>
<organism evidence="3 4">
    <name type="scientific">Methylopila turkensis</name>
    <dbReference type="NCBI Taxonomy" id="1437816"/>
    <lineage>
        <taxon>Bacteria</taxon>
        <taxon>Pseudomonadati</taxon>
        <taxon>Pseudomonadota</taxon>
        <taxon>Alphaproteobacteria</taxon>
        <taxon>Hyphomicrobiales</taxon>
        <taxon>Methylopilaceae</taxon>
        <taxon>Methylopila</taxon>
    </lineage>
</organism>
<dbReference type="GO" id="GO:0006631">
    <property type="term" value="P:fatty acid metabolic process"/>
    <property type="evidence" value="ECO:0007669"/>
    <property type="project" value="TreeGrafter"/>
</dbReference>
<dbReference type="InterPro" id="IPR000873">
    <property type="entry name" value="AMP-dep_synth/lig_dom"/>
</dbReference>
<comment type="caution">
    <text evidence="3">The sequence shown here is derived from an EMBL/GenBank/DDBJ whole genome shotgun (WGS) entry which is preliminary data.</text>
</comment>
<feature type="domain" description="AMP-dependent synthetase/ligase" evidence="2">
    <location>
        <begin position="44"/>
        <end position="308"/>
    </location>
</feature>
<dbReference type="SUPFAM" id="SSF56801">
    <property type="entry name" value="Acetyl-CoA synthetase-like"/>
    <property type="match status" value="1"/>
</dbReference>
<feature type="region of interest" description="Disordered" evidence="1">
    <location>
        <begin position="179"/>
        <end position="201"/>
    </location>
</feature>
<evidence type="ECO:0000256" key="1">
    <source>
        <dbReference type="SAM" id="MobiDB-lite"/>
    </source>
</evidence>
<evidence type="ECO:0000313" key="3">
    <source>
        <dbReference type="EMBL" id="GLK80721.1"/>
    </source>
</evidence>
<dbReference type="Pfam" id="PF00501">
    <property type="entry name" value="AMP-binding"/>
    <property type="match status" value="1"/>
</dbReference>
<dbReference type="Proteomes" id="UP001143309">
    <property type="component" value="Unassembled WGS sequence"/>
</dbReference>
<reference evidence="3" key="1">
    <citation type="journal article" date="2014" name="Int. J. Syst. Evol. Microbiol.">
        <title>Complete genome sequence of Corynebacterium casei LMG S-19264T (=DSM 44701T), isolated from a smear-ripened cheese.</title>
        <authorList>
            <consortium name="US DOE Joint Genome Institute (JGI-PGF)"/>
            <person name="Walter F."/>
            <person name="Albersmeier A."/>
            <person name="Kalinowski J."/>
            <person name="Ruckert C."/>
        </authorList>
    </citation>
    <scope>NUCLEOTIDE SEQUENCE</scope>
    <source>
        <strain evidence="3">VKM B-2748</strain>
    </source>
</reference>